<dbReference type="EMBL" id="LQCI01000003">
    <property type="protein sequence ID" value="KZB87275.1"/>
    <property type="molecule type" value="Genomic_DNA"/>
</dbReference>
<organism evidence="3 5">
    <name type="scientific">Amycolatopsis regifaucium</name>
    <dbReference type="NCBI Taxonomy" id="546365"/>
    <lineage>
        <taxon>Bacteria</taxon>
        <taxon>Bacillati</taxon>
        <taxon>Actinomycetota</taxon>
        <taxon>Actinomycetes</taxon>
        <taxon>Pseudonocardiales</taxon>
        <taxon>Pseudonocardiaceae</taxon>
        <taxon>Amycolatopsis</taxon>
    </lineage>
</organism>
<evidence type="ECO:0000313" key="3">
    <source>
        <dbReference type="EMBL" id="KZB87275.1"/>
    </source>
</evidence>
<comment type="caution">
    <text evidence="3">The sequence shown here is derived from an EMBL/GenBank/DDBJ whole genome shotgun (WGS) entry which is preliminary data.</text>
</comment>
<gene>
    <name evidence="4" type="ORF">ATP06_0212460</name>
    <name evidence="3" type="ORF">AVL48_21700</name>
</gene>
<evidence type="ECO:0000313" key="4">
    <source>
        <dbReference type="EMBL" id="OKA08109.1"/>
    </source>
</evidence>
<dbReference type="Proteomes" id="UP000076321">
    <property type="component" value="Unassembled WGS sequence"/>
</dbReference>
<reference evidence="4 6" key="2">
    <citation type="submission" date="2016-11" db="EMBL/GenBank/DDBJ databases">
        <title>Genome sequencing of Amycolatopsis regifaucium.</title>
        <authorList>
            <person name="Mayilraj S."/>
            <person name="Kaur N."/>
        </authorList>
    </citation>
    <scope>NUCLEOTIDE SEQUENCE [LARGE SCALE GENOMIC DNA]</scope>
    <source>
        <strain evidence="4 6">GY080</strain>
    </source>
</reference>
<reference evidence="3 5" key="1">
    <citation type="submission" date="2015-12" db="EMBL/GenBank/DDBJ databases">
        <title>Amycolatopsis regifaucium genome sequencing and assembly.</title>
        <authorList>
            <person name="Mayilraj S."/>
        </authorList>
    </citation>
    <scope>NUCLEOTIDE SEQUENCE [LARGE SCALE GENOMIC DNA]</scope>
    <source>
        <strain evidence="3 5">GY080</strain>
    </source>
</reference>
<dbReference type="AlphaFoldDB" id="A0A154MSQ6"/>
<evidence type="ECO:0000256" key="2">
    <source>
        <dbReference type="RuleBase" id="RU003452"/>
    </source>
</evidence>
<dbReference type="PANTHER" id="PTHR11786:SF0">
    <property type="entry name" value="ARYLAMINE N-ACETYLTRANSFERASE 4-RELATED"/>
    <property type="match status" value="1"/>
</dbReference>
<dbReference type="GO" id="GO:0016407">
    <property type="term" value="F:acetyltransferase activity"/>
    <property type="evidence" value="ECO:0007669"/>
    <property type="project" value="InterPro"/>
</dbReference>
<dbReference type="PRINTS" id="PR01543">
    <property type="entry name" value="ANATRNSFRASE"/>
</dbReference>
<comment type="similarity">
    <text evidence="1 2">Belongs to the arylamine N-acetyltransferase family.</text>
</comment>
<dbReference type="Gene3D" id="2.40.128.150">
    <property type="entry name" value="Cysteine proteinases"/>
    <property type="match status" value="1"/>
</dbReference>
<dbReference type="PANTHER" id="PTHR11786">
    <property type="entry name" value="N-HYDROXYARYLAMINE O-ACETYLTRANSFERASE"/>
    <property type="match status" value="1"/>
</dbReference>
<dbReference type="SUPFAM" id="SSF54001">
    <property type="entry name" value="Cysteine proteinases"/>
    <property type="match status" value="1"/>
</dbReference>
<dbReference type="InterPro" id="IPR038765">
    <property type="entry name" value="Papain-like_cys_pep_sf"/>
</dbReference>
<keyword evidence="3" id="KW-0808">Transferase</keyword>
<name>A0A154MSQ6_9PSEU</name>
<protein>
    <submittedName>
        <fullName evidence="3">Acetyltransferase</fullName>
    </submittedName>
</protein>
<evidence type="ECO:0000313" key="5">
    <source>
        <dbReference type="Proteomes" id="UP000076321"/>
    </source>
</evidence>
<evidence type="ECO:0000256" key="1">
    <source>
        <dbReference type="ARBA" id="ARBA00006547"/>
    </source>
</evidence>
<dbReference type="Pfam" id="PF00797">
    <property type="entry name" value="Acetyltransf_2"/>
    <property type="match status" value="1"/>
</dbReference>
<keyword evidence="6" id="KW-1185">Reference proteome</keyword>
<dbReference type="Gene3D" id="3.30.2140.10">
    <property type="entry name" value="Arylamine N-acetyltransferase"/>
    <property type="match status" value="1"/>
</dbReference>
<accession>A0A154MSQ6</accession>
<dbReference type="RefSeq" id="WP_061984931.1">
    <property type="nucleotide sequence ID" value="NZ_FOPQ01000010.1"/>
</dbReference>
<proteinExistence type="inferred from homology"/>
<evidence type="ECO:0000313" key="6">
    <source>
        <dbReference type="Proteomes" id="UP000186883"/>
    </source>
</evidence>
<dbReference type="OrthoDB" id="7181050at2"/>
<dbReference type="InterPro" id="IPR001447">
    <property type="entry name" value="Arylamine_N-AcTrfase"/>
</dbReference>
<sequence>MDVAAYLDRLGLDRPATADVAALRMLQERHLAVVPFENLSIHLGEPIVLDTDALFDKIVRRRRGGFCYELNGLFAALLRELGFDVALKSAKVFRPDGTLGPPFDHAAISVELDEPWLADVGFGRFSRFPLRLTATEAQADPEGEFLILDAPFGDIDVLRDGKPQYRIEQRPRALDEFVPTAFWQETSPDSHFTDGPTCSLPGEHGRVTLAGDKLIVTTHGVREETRLSSDPEILDVYRKEFGIELARVPIRP</sequence>
<dbReference type="EMBL" id="LOBU02000012">
    <property type="protein sequence ID" value="OKA08109.1"/>
    <property type="molecule type" value="Genomic_DNA"/>
</dbReference>
<dbReference type="Proteomes" id="UP000186883">
    <property type="component" value="Unassembled WGS sequence"/>
</dbReference>